<evidence type="ECO:0000256" key="5">
    <source>
        <dbReference type="ARBA" id="ARBA00022989"/>
    </source>
</evidence>
<dbReference type="EMBL" id="JAWDID010000061">
    <property type="protein sequence ID" value="MDU0343204.1"/>
    <property type="molecule type" value="Genomic_DNA"/>
</dbReference>
<dbReference type="Pfam" id="PF06808">
    <property type="entry name" value="DctM"/>
    <property type="match status" value="1"/>
</dbReference>
<comment type="caution">
    <text evidence="9">The sequence shown here is derived from an EMBL/GenBank/DDBJ whole genome shotgun (WGS) entry which is preliminary data.</text>
</comment>
<gene>
    <name evidence="9" type="ORF">RKE40_25195</name>
</gene>
<evidence type="ECO:0000256" key="7">
    <source>
        <dbReference type="RuleBase" id="RU369079"/>
    </source>
</evidence>
<comment type="subcellular location">
    <subcellularLocation>
        <location evidence="1 7">Cell inner membrane</location>
        <topology evidence="1 7">Multi-pass membrane protein</topology>
    </subcellularLocation>
</comment>
<dbReference type="PANTHER" id="PTHR33362">
    <property type="entry name" value="SIALIC ACID TRAP TRANSPORTER PERMEASE PROTEIN SIAT-RELATED"/>
    <property type="match status" value="1"/>
</dbReference>
<sequence length="419" mass="43599">MTLFIVCALFLLLAIGVPVAFALGLVGLGAVAFFGGTSFTQLAQSQFANLDSFVLLAIPFFVLAGNIMVKGHLATYLYGFMRALTRPITGGPAVGAVLASAIFGAMSGSSAAAAAALGRVTIPELDRLGFPRSFSSGIMAAGGTLSILIPPSIVFVIYGAIAKVSVAELFTAGILPGIFLATLIGLVAFALCLRNGWSRAERFSATEILQTGIKALPALVMPGIVLGGIYGGIFTPTEAAAVSAIYGLIAGLLIYRSMSLADLPALFVDSARMTATILIILAGAIFIGMLSTLAGIPQAIVGAVEALNLSAWQFLLIINILLLILGCFLDGITILTVIMPMLLPSLRLLEIDLIHFAIILCINIEIASITPPVGMNLFVIGSISRTPLETIVRGVVPFILTLTFALLLITYLPALFLLG</sequence>
<evidence type="ECO:0000256" key="2">
    <source>
        <dbReference type="ARBA" id="ARBA00022475"/>
    </source>
</evidence>
<feature type="transmembrane region" description="Helical" evidence="7">
    <location>
        <begin position="239"/>
        <end position="255"/>
    </location>
</feature>
<keyword evidence="10" id="KW-1185">Reference proteome</keyword>
<reference evidence="9 10" key="1">
    <citation type="submission" date="2023-09" db="EMBL/GenBank/DDBJ databases">
        <title>Whole genome shotgun sequencing (WGS) of Bosea sp. ZW T0_25, isolated from stored onions (Allium cepa).</title>
        <authorList>
            <person name="Stoll D.A."/>
            <person name="Huch M."/>
        </authorList>
    </citation>
    <scope>NUCLEOTIDE SEQUENCE [LARGE SCALE GENOMIC DNA]</scope>
    <source>
        <strain evidence="9 10">ZW T0_25</strain>
    </source>
</reference>
<keyword evidence="3 7" id="KW-0997">Cell inner membrane</keyword>
<organism evidence="9 10">
    <name type="scientific">Bosea rubneri</name>
    <dbReference type="NCBI Taxonomy" id="3075434"/>
    <lineage>
        <taxon>Bacteria</taxon>
        <taxon>Pseudomonadati</taxon>
        <taxon>Pseudomonadota</taxon>
        <taxon>Alphaproteobacteria</taxon>
        <taxon>Hyphomicrobiales</taxon>
        <taxon>Boseaceae</taxon>
        <taxon>Bosea</taxon>
    </lineage>
</organism>
<feature type="transmembrane region" description="Helical" evidence="7">
    <location>
        <begin position="93"/>
        <end position="117"/>
    </location>
</feature>
<evidence type="ECO:0000256" key="3">
    <source>
        <dbReference type="ARBA" id="ARBA00022519"/>
    </source>
</evidence>
<evidence type="ECO:0000259" key="8">
    <source>
        <dbReference type="Pfam" id="PF06808"/>
    </source>
</evidence>
<keyword evidence="4 7" id="KW-0812">Transmembrane</keyword>
<feature type="transmembrane region" description="Helical" evidence="7">
    <location>
        <begin position="50"/>
        <end position="73"/>
    </location>
</feature>
<protein>
    <recommendedName>
        <fullName evidence="7">TRAP transporter large permease protein</fullName>
    </recommendedName>
</protein>
<feature type="transmembrane region" description="Helical" evidence="7">
    <location>
        <begin position="173"/>
        <end position="193"/>
    </location>
</feature>
<feature type="transmembrane region" description="Helical" evidence="7">
    <location>
        <begin position="138"/>
        <end position="161"/>
    </location>
</feature>
<evidence type="ECO:0000313" key="10">
    <source>
        <dbReference type="Proteomes" id="UP001254257"/>
    </source>
</evidence>
<feature type="transmembrane region" description="Helical" evidence="7">
    <location>
        <begin position="213"/>
        <end position="233"/>
    </location>
</feature>
<keyword evidence="7" id="KW-0813">Transport</keyword>
<evidence type="ECO:0000256" key="6">
    <source>
        <dbReference type="ARBA" id="ARBA00023136"/>
    </source>
</evidence>
<feature type="transmembrane region" description="Helical" evidence="7">
    <location>
        <begin position="275"/>
        <end position="296"/>
    </location>
</feature>
<dbReference type="InterPro" id="IPR010656">
    <property type="entry name" value="DctM"/>
</dbReference>
<dbReference type="InterPro" id="IPR004681">
    <property type="entry name" value="TRAP_DctM"/>
</dbReference>
<feature type="transmembrane region" description="Helical" evidence="7">
    <location>
        <begin position="395"/>
        <end position="418"/>
    </location>
</feature>
<feature type="domain" description="TRAP C4-dicarboxylate transport system permease DctM subunit" evidence="8">
    <location>
        <begin position="6"/>
        <end position="415"/>
    </location>
</feature>
<proteinExistence type="inferred from homology"/>
<name>A0ABU3SEN0_9HYPH</name>
<dbReference type="PIRSF" id="PIRSF006066">
    <property type="entry name" value="HI0050"/>
    <property type="match status" value="1"/>
</dbReference>
<evidence type="ECO:0000256" key="4">
    <source>
        <dbReference type="ARBA" id="ARBA00022692"/>
    </source>
</evidence>
<comment type="subunit">
    <text evidence="7">The complex comprises the extracytoplasmic solute receptor protein and the two transmembrane proteins.</text>
</comment>
<feature type="transmembrane region" description="Helical" evidence="7">
    <location>
        <begin position="353"/>
        <end position="375"/>
    </location>
</feature>
<dbReference type="Proteomes" id="UP001254257">
    <property type="component" value="Unassembled WGS sequence"/>
</dbReference>
<comment type="caution">
    <text evidence="7">Lacks conserved residue(s) required for the propagation of feature annotation.</text>
</comment>
<evidence type="ECO:0000256" key="1">
    <source>
        <dbReference type="ARBA" id="ARBA00004429"/>
    </source>
</evidence>
<dbReference type="RefSeq" id="WP_316020943.1">
    <property type="nucleotide sequence ID" value="NZ_JAWDID010000061.1"/>
</dbReference>
<comment type="function">
    <text evidence="7">Part of the tripartite ATP-independent periplasmic (TRAP) transport system.</text>
</comment>
<keyword evidence="6 7" id="KW-0472">Membrane</keyword>
<keyword evidence="5 7" id="KW-1133">Transmembrane helix</keyword>
<comment type="similarity">
    <text evidence="7">Belongs to the TRAP transporter large permease family.</text>
</comment>
<keyword evidence="2" id="KW-1003">Cell membrane</keyword>
<dbReference type="PANTHER" id="PTHR33362:SF5">
    <property type="entry name" value="C4-DICARBOXYLATE TRAP TRANSPORTER LARGE PERMEASE PROTEIN DCTM"/>
    <property type="match status" value="1"/>
</dbReference>
<accession>A0ABU3SEN0</accession>
<feature type="transmembrane region" description="Helical" evidence="7">
    <location>
        <begin position="316"/>
        <end position="341"/>
    </location>
</feature>
<dbReference type="NCBIfam" id="TIGR00786">
    <property type="entry name" value="dctM"/>
    <property type="match status" value="1"/>
</dbReference>
<evidence type="ECO:0000313" key="9">
    <source>
        <dbReference type="EMBL" id="MDU0343204.1"/>
    </source>
</evidence>